<dbReference type="AlphaFoldDB" id="A0A0F9KHL9"/>
<sequence>MLLYVLVTKAIVKLFIINLRYNTPLQGVTMNYGSGKYNYTAVGKNVRRSNKSFFCGSPHRQGSV</sequence>
<gene>
    <name evidence="1" type="ORF">LCGC14_1633240</name>
</gene>
<reference evidence="1" key="1">
    <citation type="journal article" date="2015" name="Nature">
        <title>Complex archaea that bridge the gap between prokaryotes and eukaryotes.</title>
        <authorList>
            <person name="Spang A."/>
            <person name="Saw J.H."/>
            <person name="Jorgensen S.L."/>
            <person name="Zaremba-Niedzwiedzka K."/>
            <person name="Martijn J."/>
            <person name="Lind A.E."/>
            <person name="van Eijk R."/>
            <person name="Schleper C."/>
            <person name="Guy L."/>
            <person name="Ettema T.J."/>
        </authorList>
    </citation>
    <scope>NUCLEOTIDE SEQUENCE</scope>
</reference>
<proteinExistence type="predicted"/>
<dbReference type="EMBL" id="LAZR01013505">
    <property type="protein sequence ID" value="KKM21653.1"/>
    <property type="molecule type" value="Genomic_DNA"/>
</dbReference>
<name>A0A0F9KHL9_9ZZZZ</name>
<evidence type="ECO:0000313" key="1">
    <source>
        <dbReference type="EMBL" id="KKM21653.1"/>
    </source>
</evidence>
<comment type="caution">
    <text evidence="1">The sequence shown here is derived from an EMBL/GenBank/DDBJ whole genome shotgun (WGS) entry which is preliminary data.</text>
</comment>
<organism evidence="1">
    <name type="scientific">marine sediment metagenome</name>
    <dbReference type="NCBI Taxonomy" id="412755"/>
    <lineage>
        <taxon>unclassified sequences</taxon>
        <taxon>metagenomes</taxon>
        <taxon>ecological metagenomes</taxon>
    </lineage>
</organism>
<accession>A0A0F9KHL9</accession>
<protein>
    <submittedName>
        <fullName evidence="1">Uncharacterized protein</fullName>
    </submittedName>
</protein>